<dbReference type="EMBL" id="JAGYPE020000070">
    <property type="protein sequence ID" value="MCH6268880.1"/>
    <property type="molecule type" value="Genomic_DNA"/>
</dbReference>
<dbReference type="RefSeq" id="WP_213144148.1">
    <property type="nucleotide sequence ID" value="NZ_JAGYPE020000070.1"/>
</dbReference>
<reference evidence="1" key="1">
    <citation type="submission" date="2021-05" db="EMBL/GenBank/DDBJ databases">
        <title>Novel Bacillus species.</title>
        <authorList>
            <person name="Liu G."/>
        </authorList>
    </citation>
    <scope>NUCLEOTIDE SEQUENCE</scope>
    <source>
        <strain evidence="1 3">FJAT-50051</strain>
    </source>
</reference>
<dbReference type="Proteomes" id="UP000677265">
    <property type="component" value="Unassembled WGS sequence"/>
</dbReference>
<evidence type="ECO:0000313" key="2">
    <source>
        <dbReference type="EMBL" id="MCH6268880.1"/>
    </source>
</evidence>
<dbReference type="EMBL" id="JAGYPE010000004">
    <property type="protein sequence ID" value="MBS4184247.1"/>
    <property type="molecule type" value="Genomic_DNA"/>
</dbReference>
<evidence type="ECO:0000313" key="1">
    <source>
        <dbReference type="EMBL" id="MBS4184247.1"/>
    </source>
</evidence>
<keyword evidence="3" id="KW-1185">Reference proteome</keyword>
<name>A0A942T2R4_9BACI</name>
<comment type="caution">
    <text evidence="1">The sequence shown here is derived from an EMBL/GenBank/DDBJ whole genome shotgun (WGS) entry which is preliminary data.</text>
</comment>
<proteinExistence type="predicted"/>
<protein>
    <submittedName>
        <fullName evidence="1">Uncharacterized protein</fullName>
    </submittedName>
</protein>
<accession>A0A942T2R4</accession>
<gene>
    <name evidence="2" type="ORF">KHB02_025455</name>
    <name evidence="1" type="ORF">KHB02_22895</name>
</gene>
<evidence type="ECO:0000313" key="3">
    <source>
        <dbReference type="Proteomes" id="UP000677265"/>
    </source>
</evidence>
<sequence length="263" mass="30533">MKKYQLNKDVSQRIVDGILQGYKNYIQERTEKNTQMKISTAYAWVKGNHIDDQTATICEEVGIKYSKAKAGYTWGYLQFTNLDENTMFIIKNSKYFNEENFPGGTAFTGRKRRSLNNENYLKKLSKINQDIDFPAELTLFIDDMLPRTMTLFDDSVMKSLEDNDVSKLQADFDKFYIITYETDQFNMVSSIKVWMPNPINNKAYLVEDLTDYIGSSTIDITDLDTSVLENDYLDFDYDSPTALDYDIFHEDDLPKEDEGNSKS</sequence>
<organism evidence="1">
    <name type="scientific">Neobacillus citreus</name>
    <dbReference type="NCBI Taxonomy" id="2833578"/>
    <lineage>
        <taxon>Bacteria</taxon>
        <taxon>Bacillati</taxon>
        <taxon>Bacillota</taxon>
        <taxon>Bacilli</taxon>
        <taxon>Bacillales</taxon>
        <taxon>Bacillaceae</taxon>
        <taxon>Neobacillus</taxon>
    </lineage>
</organism>
<dbReference type="AlphaFoldDB" id="A0A942T2R4"/>